<evidence type="ECO:0000313" key="2">
    <source>
        <dbReference type="Proteomes" id="UP000887159"/>
    </source>
</evidence>
<sequence>MHLIYGLAEGNARSTEIMHCERYLPREDHLMSDNLHHNLCEYGSLRNNRYSKGGRRVTRAPNIGSHNTVFRIKKNVVPLSVANSKFQFFPMNHQM</sequence>
<dbReference type="Proteomes" id="UP000887159">
    <property type="component" value="Unassembled WGS sequence"/>
</dbReference>
<accession>A0A8X6S3Y0</accession>
<keyword evidence="2" id="KW-1185">Reference proteome</keyword>
<reference evidence="1" key="1">
    <citation type="submission" date="2020-08" db="EMBL/GenBank/DDBJ databases">
        <title>Multicomponent nature underlies the extraordinary mechanical properties of spider dragline silk.</title>
        <authorList>
            <person name="Kono N."/>
            <person name="Nakamura H."/>
            <person name="Mori M."/>
            <person name="Yoshida Y."/>
            <person name="Ohtoshi R."/>
            <person name="Malay A.D."/>
            <person name="Moran D.A.P."/>
            <person name="Tomita M."/>
            <person name="Numata K."/>
            <person name="Arakawa K."/>
        </authorList>
    </citation>
    <scope>NUCLEOTIDE SEQUENCE</scope>
</reference>
<protein>
    <submittedName>
        <fullName evidence="1">Uncharacterized protein</fullName>
    </submittedName>
</protein>
<name>A0A8X6S3Y0_TRICX</name>
<gene>
    <name evidence="1" type="ORF">TNCV_1199131</name>
</gene>
<proteinExistence type="predicted"/>
<organism evidence="1 2">
    <name type="scientific">Trichonephila clavipes</name>
    <name type="common">Golden silk orbweaver</name>
    <name type="synonym">Nephila clavipes</name>
    <dbReference type="NCBI Taxonomy" id="2585209"/>
    <lineage>
        <taxon>Eukaryota</taxon>
        <taxon>Metazoa</taxon>
        <taxon>Ecdysozoa</taxon>
        <taxon>Arthropoda</taxon>
        <taxon>Chelicerata</taxon>
        <taxon>Arachnida</taxon>
        <taxon>Araneae</taxon>
        <taxon>Araneomorphae</taxon>
        <taxon>Entelegynae</taxon>
        <taxon>Araneoidea</taxon>
        <taxon>Nephilidae</taxon>
        <taxon>Trichonephila</taxon>
    </lineage>
</organism>
<comment type="caution">
    <text evidence="1">The sequence shown here is derived from an EMBL/GenBank/DDBJ whole genome shotgun (WGS) entry which is preliminary data.</text>
</comment>
<evidence type="ECO:0000313" key="1">
    <source>
        <dbReference type="EMBL" id="GFY04135.1"/>
    </source>
</evidence>
<dbReference type="EMBL" id="BMAU01021243">
    <property type="protein sequence ID" value="GFY04135.1"/>
    <property type="molecule type" value="Genomic_DNA"/>
</dbReference>
<dbReference type="AlphaFoldDB" id="A0A8X6S3Y0"/>